<keyword evidence="2" id="KW-1185">Reference proteome</keyword>
<dbReference type="EMBL" id="CM018051">
    <property type="protein sequence ID" value="KAA8517420.1"/>
    <property type="molecule type" value="Genomic_DNA"/>
</dbReference>
<reference evidence="1 2" key="1">
    <citation type="submission" date="2019-09" db="EMBL/GenBank/DDBJ databases">
        <title>A chromosome-level genome assembly of the Chinese tupelo Nyssa sinensis.</title>
        <authorList>
            <person name="Yang X."/>
            <person name="Kang M."/>
            <person name="Yang Y."/>
            <person name="Xiong H."/>
            <person name="Wang M."/>
            <person name="Zhang Z."/>
            <person name="Wang Z."/>
            <person name="Wu H."/>
            <person name="Ma T."/>
            <person name="Liu J."/>
            <person name="Xi Z."/>
        </authorList>
    </citation>
    <scope>NUCLEOTIDE SEQUENCE [LARGE SCALE GENOMIC DNA]</scope>
    <source>
        <strain evidence="1">J267</strain>
        <tissue evidence="1">Leaf</tissue>
    </source>
</reference>
<gene>
    <name evidence="1" type="ORF">F0562_017713</name>
</gene>
<dbReference type="Proteomes" id="UP000325577">
    <property type="component" value="Linkage Group LG8"/>
</dbReference>
<dbReference type="AlphaFoldDB" id="A0A5J4ZFW8"/>
<sequence length="92" mass="10472">MEKLMSVLRLEMLKSKTANPRRPLPKYMASHSALRPYGDFGDVKRNWPKTIEVRRDYVGPEISEMETMDFIALQVFAPESSINNGSGLQSVL</sequence>
<evidence type="ECO:0000313" key="2">
    <source>
        <dbReference type="Proteomes" id="UP000325577"/>
    </source>
</evidence>
<name>A0A5J4ZFW8_9ASTE</name>
<proteinExistence type="predicted"/>
<protein>
    <submittedName>
        <fullName evidence="1">Uncharacterized protein</fullName>
    </submittedName>
</protein>
<accession>A0A5J4ZFW8</accession>
<evidence type="ECO:0000313" key="1">
    <source>
        <dbReference type="EMBL" id="KAA8517420.1"/>
    </source>
</evidence>
<organism evidence="1 2">
    <name type="scientific">Nyssa sinensis</name>
    <dbReference type="NCBI Taxonomy" id="561372"/>
    <lineage>
        <taxon>Eukaryota</taxon>
        <taxon>Viridiplantae</taxon>
        <taxon>Streptophyta</taxon>
        <taxon>Embryophyta</taxon>
        <taxon>Tracheophyta</taxon>
        <taxon>Spermatophyta</taxon>
        <taxon>Magnoliopsida</taxon>
        <taxon>eudicotyledons</taxon>
        <taxon>Gunneridae</taxon>
        <taxon>Pentapetalae</taxon>
        <taxon>asterids</taxon>
        <taxon>Cornales</taxon>
        <taxon>Nyssaceae</taxon>
        <taxon>Nyssa</taxon>
    </lineage>
</organism>